<dbReference type="EMBL" id="UINC01152028">
    <property type="protein sequence ID" value="SVD45980.1"/>
    <property type="molecule type" value="Genomic_DNA"/>
</dbReference>
<protein>
    <submittedName>
        <fullName evidence="1">Uncharacterized protein</fullName>
    </submittedName>
</protein>
<reference evidence="1" key="1">
    <citation type="submission" date="2018-05" db="EMBL/GenBank/DDBJ databases">
        <authorList>
            <person name="Lanie J.A."/>
            <person name="Ng W.-L."/>
            <person name="Kazmierczak K.M."/>
            <person name="Andrzejewski T.M."/>
            <person name="Davidsen T.M."/>
            <person name="Wayne K.J."/>
            <person name="Tettelin H."/>
            <person name="Glass J.I."/>
            <person name="Rusch D."/>
            <person name="Podicherti R."/>
            <person name="Tsui H.-C.T."/>
            <person name="Winkler M.E."/>
        </authorList>
    </citation>
    <scope>NUCLEOTIDE SEQUENCE</scope>
</reference>
<proteinExistence type="predicted"/>
<organism evidence="1">
    <name type="scientific">marine metagenome</name>
    <dbReference type="NCBI Taxonomy" id="408172"/>
    <lineage>
        <taxon>unclassified sequences</taxon>
        <taxon>metagenomes</taxon>
        <taxon>ecological metagenomes</taxon>
    </lineage>
</organism>
<feature type="non-terminal residue" evidence="1">
    <location>
        <position position="1"/>
    </location>
</feature>
<accession>A0A382VHV9</accession>
<sequence length="44" mass="4827">VQAKVPLLNVAHHLGQKDYNSVLRYAHLAEDVTEETGSIVAARI</sequence>
<dbReference type="AlphaFoldDB" id="A0A382VHV9"/>
<evidence type="ECO:0000313" key="1">
    <source>
        <dbReference type="EMBL" id="SVD45980.1"/>
    </source>
</evidence>
<name>A0A382VHV9_9ZZZZ</name>
<gene>
    <name evidence="1" type="ORF">METZ01_LOCUS398834</name>
</gene>